<feature type="region of interest" description="Disordered" evidence="1">
    <location>
        <begin position="46"/>
        <end position="75"/>
    </location>
</feature>
<comment type="caution">
    <text evidence="3">The sequence shown here is derived from an EMBL/GenBank/DDBJ whole genome shotgun (WGS) entry which is preliminary data.</text>
</comment>
<organism evidence="3 4">
    <name type="scientific">Dreissena polymorpha</name>
    <name type="common">Zebra mussel</name>
    <name type="synonym">Mytilus polymorpha</name>
    <dbReference type="NCBI Taxonomy" id="45954"/>
    <lineage>
        <taxon>Eukaryota</taxon>
        <taxon>Metazoa</taxon>
        <taxon>Spiralia</taxon>
        <taxon>Lophotrochozoa</taxon>
        <taxon>Mollusca</taxon>
        <taxon>Bivalvia</taxon>
        <taxon>Autobranchia</taxon>
        <taxon>Heteroconchia</taxon>
        <taxon>Euheterodonta</taxon>
        <taxon>Imparidentia</taxon>
        <taxon>Neoheterodontei</taxon>
        <taxon>Myida</taxon>
        <taxon>Dreissenoidea</taxon>
        <taxon>Dreissenidae</taxon>
        <taxon>Dreissena</taxon>
    </lineage>
</organism>
<keyword evidence="2" id="KW-0472">Membrane</keyword>
<reference evidence="3" key="1">
    <citation type="journal article" date="2019" name="bioRxiv">
        <title>The Genome of the Zebra Mussel, Dreissena polymorpha: A Resource for Invasive Species Research.</title>
        <authorList>
            <person name="McCartney M.A."/>
            <person name="Auch B."/>
            <person name="Kono T."/>
            <person name="Mallez S."/>
            <person name="Zhang Y."/>
            <person name="Obille A."/>
            <person name="Becker A."/>
            <person name="Abrahante J.E."/>
            <person name="Garbe J."/>
            <person name="Badalamenti J.P."/>
            <person name="Herman A."/>
            <person name="Mangelson H."/>
            <person name="Liachko I."/>
            <person name="Sullivan S."/>
            <person name="Sone E.D."/>
            <person name="Koren S."/>
            <person name="Silverstein K.A.T."/>
            <person name="Beckman K.B."/>
            <person name="Gohl D.M."/>
        </authorList>
    </citation>
    <scope>NUCLEOTIDE SEQUENCE</scope>
    <source>
        <strain evidence="3">Duluth1</strain>
        <tissue evidence="3">Whole animal</tissue>
    </source>
</reference>
<protein>
    <submittedName>
        <fullName evidence="3">Uncharacterized protein</fullName>
    </submittedName>
</protein>
<keyword evidence="2" id="KW-0812">Transmembrane</keyword>
<dbReference type="EMBL" id="JAIWYP010000006">
    <property type="protein sequence ID" value="KAH3808040.1"/>
    <property type="molecule type" value="Genomic_DNA"/>
</dbReference>
<proteinExistence type="predicted"/>
<keyword evidence="2" id="KW-1133">Transmembrane helix</keyword>
<keyword evidence="4" id="KW-1185">Reference proteome</keyword>
<dbReference type="AlphaFoldDB" id="A0A9D4JDQ9"/>
<sequence length="100" mass="11764">MARTTLNSLFFVCTKQVPLNLFHFLPITGGGVGVGVVWVGRETEIERGDRDERETRERERERERGRERDRGGEKRERLSPILRAVERERIELLDTLFIVR</sequence>
<accession>A0A9D4JDQ9</accession>
<evidence type="ECO:0000313" key="3">
    <source>
        <dbReference type="EMBL" id="KAH3808040.1"/>
    </source>
</evidence>
<dbReference type="Proteomes" id="UP000828390">
    <property type="component" value="Unassembled WGS sequence"/>
</dbReference>
<gene>
    <name evidence="3" type="ORF">DPMN_136388</name>
</gene>
<evidence type="ECO:0000256" key="1">
    <source>
        <dbReference type="SAM" id="MobiDB-lite"/>
    </source>
</evidence>
<evidence type="ECO:0000256" key="2">
    <source>
        <dbReference type="SAM" id="Phobius"/>
    </source>
</evidence>
<feature type="transmembrane region" description="Helical" evidence="2">
    <location>
        <begin position="20"/>
        <end position="40"/>
    </location>
</feature>
<name>A0A9D4JDQ9_DREPO</name>
<evidence type="ECO:0000313" key="4">
    <source>
        <dbReference type="Proteomes" id="UP000828390"/>
    </source>
</evidence>
<reference evidence="3" key="2">
    <citation type="submission" date="2020-11" db="EMBL/GenBank/DDBJ databases">
        <authorList>
            <person name="McCartney M.A."/>
            <person name="Auch B."/>
            <person name="Kono T."/>
            <person name="Mallez S."/>
            <person name="Becker A."/>
            <person name="Gohl D.M."/>
            <person name="Silverstein K.A.T."/>
            <person name="Koren S."/>
            <person name="Bechman K.B."/>
            <person name="Herman A."/>
            <person name="Abrahante J.E."/>
            <person name="Garbe J."/>
        </authorList>
    </citation>
    <scope>NUCLEOTIDE SEQUENCE</scope>
    <source>
        <strain evidence="3">Duluth1</strain>
        <tissue evidence="3">Whole animal</tissue>
    </source>
</reference>